<feature type="transmembrane region" description="Helical" evidence="2">
    <location>
        <begin position="58"/>
        <end position="80"/>
    </location>
</feature>
<accession>A0A815N1Z9</accession>
<evidence type="ECO:0000313" key="4">
    <source>
        <dbReference type="EMBL" id="CAF1423725.1"/>
    </source>
</evidence>
<protein>
    <submittedName>
        <fullName evidence="4">Uncharacterized protein</fullName>
    </submittedName>
</protein>
<sequence>MENFYNTILPYMRCITKMKFNVNLDTLHVESGVKDAAQSIAGGITHGANSLSDGARTIGYGLGIGLIAVGVGIAAGHIWMKPPVNNFYPRESSAASGQFRREEKHTSKLRGSCSSSEPDESLAPNSM</sequence>
<evidence type="ECO:0000313" key="6">
    <source>
        <dbReference type="Proteomes" id="UP000663852"/>
    </source>
</evidence>
<gene>
    <name evidence="4" type="ORF">EDS130_LOCUS37688</name>
    <name evidence="3" type="ORF">XAT740_LOCUS12600</name>
</gene>
<keyword evidence="2" id="KW-0472">Membrane</keyword>
<proteinExistence type="predicted"/>
<dbReference type="AlphaFoldDB" id="A0A815N1Z9"/>
<keyword evidence="5" id="KW-1185">Reference proteome</keyword>
<organism evidence="4 6">
    <name type="scientific">Adineta ricciae</name>
    <name type="common">Rotifer</name>
    <dbReference type="NCBI Taxonomy" id="249248"/>
    <lineage>
        <taxon>Eukaryota</taxon>
        <taxon>Metazoa</taxon>
        <taxon>Spiralia</taxon>
        <taxon>Gnathifera</taxon>
        <taxon>Rotifera</taxon>
        <taxon>Eurotatoria</taxon>
        <taxon>Bdelloidea</taxon>
        <taxon>Adinetida</taxon>
        <taxon>Adinetidae</taxon>
        <taxon>Adineta</taxon>
    </lineage>
</organism>
<feature type="region of interest" description="Disordered" evidence="1">
    <location>
        <begin position="91"/>
        <end position="127"/>
    </location>
</feature>
<reference evidence="4" key="1">
    <citation type="submission" date="2021-02" db="EMBL/GenBank/DDBJ databases">
        <authorList>
            <person name="Nowell W R."/>
        </authorList>
    </citation>
    <scope>NUCLEOTIDE SEQUENCE</scope>
</reference>
<keyword evidence="2" id="KW-1133">Transmembrane helix</keyword>
<evidence type="ECO:0000313" key="5">
    <source>
        <dbReference type="Proteomes" id="UP000663828"/>
    </source>
</evidence>
<dbReference type="Proteomes" id="UP000663828">
    <property type="component" value="Unassembled WGS sequence"/>
</dbReference>
<evidence type="ECO:0000256" key="2">
    <source>
        <dbReference type="SAM" id="Phobius"/>
    </source>
</evidence>
<comment type="caution">
    <text evidence="4">The sequence shown here is derived from an EMBL/GenBank/DDBJ whole genome shotgun (WGS) entry which is preliminary data.</text>
</comment>
<dbReference type="EMBL" id="CAJNOR010000714">
    <property type="protein sequence ID" value="CAF0989131.1"/>
    <property type="molecule type" value="Genomic_DNA"/>
</dbReference>
<evidence type="ECO:0000256" key="1">
    <source>
        <dbReference type="SAM" id="MobiDB-lite"/>
    </source>
</evidence>
<keyword evidence="2" id="KW-0812">Transmembrane</keyword>
<name>A0A815N1Z9_ADIRI</name>
<dbReference type="Proteomes" id="UP000663852">
    <property type="component" value="Unassembled WGS sequence"/>
</dbReference>
<dbReference type="EMBL" id="CAJNOJ010000377">
    <property type="protein sequence ID" value="CAF1423725.1"/>
    <property type="molecule type" value="Genomic_DNA"/>
</dbReference>
<evidence type="ECO:0000313" key="3">
    <source>
        <dbReference type="EMBL" id="CAF0989131.1"/>
    </source>
</evidence>